<organism evidence="3 4">
    <name type="scientific">Flavobacterium franklandianum</name>
    <dbReference type="NCBI Taxonomy" id="2594430"/>
    <lineage>
        <taxon>Bacteria</taxon>
        <taxon>Pseudomonadati</taxon>
        <taxon>Bacteroidota</taxon>
        <taxon>Flavobacteriia</taxon>
        <taxon>Flavobacteriales</taxon>
        <taxon>Flavobacteriaceae</taxon>
        <taxon>Flavobacterium</taxon>
    </lineage>
</organism>
<dbReference type="Proteomes" id="UP000318585">
    <property type="component" value="Unassembled WGS sequence"/>
</dbReference>
<comment type="caution">
    <text evidence="3">The sequence shown here is derived from an EMBL/GenBank/DDBJ whole genome shotgun (WGS) entry which is preliminary data.</text>
</comment>
<evidence type="ECO:0000313" key="2">
    <source>
        <dbReference type="EMBL" id="TRX15826.1"/>
    </source>
</evidence>
<feature type="transmembrane region" description="Helical" evidence="1">
    <location>
        <begin position="45"/>
        <end position="66"/>
    </location>
</feature>
<gene>
    <name evidence="2" type="ORF">FNW17_16170</name>
    <name evidence="3" type="ORF">FNW17_16175</name>
</gene>
<dbReference type="EMBL" id="VJZR01000036">
    <property type="protein sequence ID" value="TRX15826.1"/>
    <property type="molecule type" value="Genomic_DNA"/>
</dbReference>
<dbReference type="OrthoDB" id="1448792at2"/>
<reference evidence="3 4" key="1">
    <citation type="submission" date="2019-07" db="EMBL/GenBank/DDBJ databases">
        <title>Novel species of Flavobacterium.</title>
        <authorList>
            <person name="Liu Q."/>
            <person name="Xin Y.-H."/>
        </authorList>
    </citation>
    <scope>NUCLEOTIDE SEQUENCE [LARGE SCALE GENOMIC DNA]</scope>
    <source>
        <strain evidence="3 4">LB3P56</strain>
    </source>
</reference>
<dbReference type="RefSeq" id="WP_144072205.1">
    <property type="nucleotide sequence ID" value="NZ_VJZR01000036.1"/>
</dbReference>
<keyword evidence="1" id="KW-0812">Transmembrane</keyword>
<evidence type="ECO:0000313" key="4">
    <source>
        <dbReference type="Proteomes" id="UP000318585"/>
    </source>
</evidence>
<dbReference type="AlphaFoldDB" id="A0A553C5L8"/>
<dbReference type="EMBL" id="VJZR01000036">
    <property type="protein sequence ID" value="TRX15827.1"/>
    <property type="molecule type" value="Genomic_DNA"/>
</dbReference>
<sequence>MIKEIFDIEPIQKNSLIVFLSVCCISFLQLFLFKREIIENNSFVTIGLILGLSISWVILQLPSLVLFAKFVIRDDVKNNDLLFDRIALTLGILLLVWMITLTYIAYELNLDFRSFIRISITFMIMKTLFWGIFVIIKNGKNATLKEK</sequence>
<proteinExistence type="predicted"/>
<feature type="transmembrane region" description="Helical" evidence="1">
    <location>
        <begin position="118"/>
        <end position="136"/>
    </location>
</feature>
<protein>
    <submittedName>
        <fullName evidence="3">Uncharacterized protein</fullName>
    </submittedName>
</protein>
<feature type="transmembrane region" description="Helical" evidence="1">
    <location>
        <begin position="16"/>
        <end position="33"/>
    </location>
</feature>
<evidence type="ECO:0000256" key="1">
    <source>
        <dbReference type="SAM" id="Phobius"/>
    </source>
</evidence>
<evidence type="ECO:0000313" key="3">
    <source>
        <dbReference type="EMBL" id="TRX15827.1"/>
    </source>
</evidence>
<keyword evidence="1" id="KW-0472">Membrane</keyword>
<feature type="transmembrane region" description="Helical" evidence="1">
    <location>
        <begin position="86"/>
        <end position="106"/>
    </location>
</feature>
<accession>A0A553C5L8</accession>
<name>A0A553C5L8_9FLAO</name>
<keyword evidence="1" id="KW-1133">Transmembrane helix</keyword>
<keyword evidence="4" id="KW-1185">Reference proteome</keyword>